<evidence type="ECO:0000259" key="5">
    <source>
        <dbReference type="PROSITE" id="PS50937"/>
    </source>
</evidence>
<evidence type="ECO:0000256" key="2">
    <source>
        <dbReference type="ARBA" id="ARBA00023015"/>
    </source>
</evidence>
<gene>
    <name evidence="6" type="ORF">VJ920_07100</name>
</gene>
<reference evidence="6 7" key="1">
    <citation type="submission" date="2024-01" db="EMBL/GenBank/DDBJ databases">
        <title>novel species in genus Adlercreutzia.</title>
        <authorList>
            <person name="Liu X."/>
        </authorList>
    </citation>
    <scope>NUCLEOTIDE SEQUENCE [LARGE SCALE GENOMIC DNA]</scope>
    <source>
        <strain evidence="6 7">R22</strain>
    </source>
</reference>
<organism evidence="6 7">
    <name type="scientific">Adlercreutzia shanghongiae</name>
    <dbReference type="NCBI Taxonomy" id="3111773"/>
    <lineage>
        <taxon>Bacteria</taxon>
        <taxon>Bacillati</taxon>
        <taxon>Actinomycetota</taxon>
        <taxon>Coriobacteriia</taxon>
        <taxon>Eggerthellales</taxon>
        <taxon>Eggerthellaceae</taxon>
        <taxon>Adlercreutzia</taxon>
    </lineage>
</organism>
<keyword evidence="4" id="KW-0804">Transcription</keyword>
<dbReference type="SMART" id="SM00422">
    <property type="entry name" value="HTH_MERR"/>
    <property type="match status" value="1"/>
</dbReference>
<dbReference type="Pfam" id="PF13411">
    <property type="entry name" value="MerR_1"/>
    <property type="match status" value="1"/>
</dbReference>
<dbReference type="PANTHER" id="PTHR30204">
    <property type="entry name" value="REDOX-CYCLING DRUG-SENSING TRANSCRIPTIONAL ACTIVATOR SOXR"/>
    <property type="match status" value="1"/>
</dbReference>
<evidence type="ECO:0000313" key="6">
    <source>
        <dbReference type="EMBL" id="MEC4295073.1"/>
    </source>
</evidence>
<sequence length="297" mass="33273">MDEANVSIGEMAALNCVSERALRFYQSKGLLHPDRIDDSNGYRYYSLEQSSTIDMIIEFEELGFSIDEIRSILEHRDIESLEAALAGRIGALEQSICQQRSALADAQRLLASCQTIRESPLFNVVMVENIPERTLVNFGIFHEAAVKVTNDGEAFVREWEINLRQTKRAILDQGLPRSLFRGVGCRIAQEDLLARNFRLSGSFVMIDREHAPEGCALETIPAGRYLTLYTDHYVSRDGSNAELSGLETLLAYADEHHFEIVGDYLGEIIADTPAFDFDGRDMLFKQQIPVAVAGCSQ</sequence>
<keyword evidence="7" id="KW-1185">Reference proteome</keyword>
<dbReference type="Gene3D" id="1.10.1660.10">
    <property type="match status" value="1"/>
</dbReference>
<dbReference type="SUPFAM" id="SSF46955">
    <property type="entry name" value="Putative DNA-binding domain"/>
    <property type="match status" value="1"/>
</dbReference>
<dbReference type="PANTHER" id="PTHR30204:SF69">
    <property type="entry name" value="MERR-FAMILY TRANSCRIPTIONAL REGULATOR"/>
    <property type="match status" value="1"/>
</dbReference>
<dbReference type="InterPro" id="IPR000551">
    <property type="entry name" value="MerR-type_HTH_dom"/>
</dbReference>
<feature type="domain" description="HTH merR-type" evidence="5">
    <location>
        <begin position="5"/>
        <end position="75"/>
    </location>
</feature>
<dbReference type="PROSITE" id="PS50937">
    <property type="entry name" value="HTH_MERR_2"/>
    <property type="match status" value="1"/>
</dbReference>
<evidence type="ECO:0000313" key="7">
    <source>
        <dbReference type="Proteomes" id="UP001343724"/>
    </source>
</evidence>
<evidence type="ECO:0000256" key="1">
    <source>
        <dbReference type="ARBA" id="ARBA00022491"/>
    </source>
</evidence>
<evidence type="ECO:0000256" key="4">
    <source>
        <dbReference type="ARBA" id="ARBA00023163"/>
    </source>
</evidence>
<dbReference type="RefSeq" id="WP_326454746.1">
    <property type="nucleotide sequence ID" value="NZ_JAYMFH010000007.1"/>
</dbReference>
<dbReference type="InterPro" id="IPR009061">
    <property type="entry name" value="DNA-bd_dom_put_sf"/>
</dbReference>
<accession>A0ABU6IZ69</accession>
<dbReference type="InterPro" id="IPR047057">
    <property type="entry name" value="MerR_fam"/>
</dbReference>
<protein>
    <submittedName>
        <fullName evidence="6">MerR family transcriptional regulator</fullName>
    </submittedName>
</protein>
<dbReference type="Proteomes" id="UP001343724">
    <property type="component" value="Unassembled WGS sequence"/>
</dbReference>
<keyword evidence="1" id="KW-0678">Repressor</keyword>
<keyword evidence="3" id="KW-0238">DNA-binding</keyword>
<comment type="caution">
    <text evidence="6">The sequence shown here is derived from an EMBL/GenBank/DDBJ whole genome shotgun (WGS) entry which is preliminary data.</text>
</comment>
<name>A0ABU6IZ69_9ACTN</name>
<evidence type="ECO:0000256" key="3">
    <source>
        <dbReference type="ARBA" id="ARBA00023125"/>
    </source>
</evidence>
<proteinExistence type="predicted"/>
<keyword evidence="2" id="KW-0805">Transcription regulation</keyword>
<dbReference type="EMBL" id="JAYMFH010000007">
    <property type="protein sequence ID" value="MEC4295073.1"/>
    <property type="molecule type" value="Genomic_DNA"/>
</dbReference>